<dbReference type="NCBIfam" id="TIGR04183">
    <property type="entry name" value="Por_Secre_tail"/>
    <property type="match status" value="1"/>
</dbReference>
<dbReference type="RefSeq" id="WP_235291262.1">
    <property type="nucleotide sequence ID" value="NZ_BSOH01000014.1"/>
</dbReference>
<reference evidence="2" key="1">
    <citation type="journal article" date="2014" name="Int. J. Syst. Evol. Microbiol.">
        <title>Complete genome sequence of Corynebacterium casei LMG S-19264T (=DSM 44701T), isolated from a smear-ripened cheese.</title>
        <authorList>
            <consortium name="US DOE Joint Genome Institute (JGI-PGF)"/>
            <person name="Walter F."/>
            <person name="Albersmeier A."/>
            <person name="Kalinowski J."/>
            <person name="Ruckert C."/>
        </authorList>
    </citation>
    <scope>NUCLEOTIDE SEQUENCE</scope>
    <source>
        <strain evidence="2">NBRC 108769</strain>
    </source>
</reference>
<evidence type="ECO:0000256" key="1">
    <source>
        <dbReference type="SAM" id="SignalP"/>
    </source>
</evidence>
<protein>
    <recommendedName>
        <fullName evidence="4">T9SS type A sorting domain-containing protein</fullName>
    </recommendedName>
</protein>
<dbReference type="Proteomes" id="UP001156666">
    <property type="component" value="Unassembled WGS sequence"/>
</dbReference>
<dbReference type="GO" id="GO:0004601">
    <property type="term" value="F:peroxidase activity"/>
    <property type="evidence" value="ECO:0007669"/>
    <property type="project" value="InterPro"/>
</dbReference>
<reference evidence="2" key="2">
    <citation type="submission" date="2023-01" db="EMBL/GenBank/DDBJ databases">
        <title>Draft genome sequence of Portibacter lacus strain NBRC 108769.</title>
        <authorList>
            <person name="Sun Q."/>
            <person name="Mori K."/>
        </authorList>
    </citation>
    <scope>NUCLEOTIDE SEQUENCE</scope>
    <source>
        <strain evidence="2">NBRC 108769</strain>
    </source>
</reference>
<comment type="caution">
    <text evidence="2">The sequence shown here is derived from an EMBL/GenBank/DDBJ whole genome shotgun (WGS) entry which is preliminary data.</text>
</comment>
<dbReference type="SUPFAM" id="SSF48317">
    <property type="entry name" value="Acid phosphatase/Vanadium-dependent haloperoxidase"/>
    <property type="match status" value="1"/>
</dbReference>
<accession>A0AA37WE67</accession>
<dbReference type="EMBL" id="BSOH01000014">
    <property type="protein sequence ID" value="GLR17593.1"/>
    <property type="molecule type" value="Genomic_DNA"/>
</dbReference>
<organism evidence="2 3">
    <name type="scientific">Portibacter lacus</name>
    <dbReference type="NCBI Taxonomy" id="1099794"/>
    <lineage>
        <taxon>Bacteria</taxon>
        <taxon>Pseudomonadati</taxon>
        <taxon>Bacteroidota</taxon>
        <taxon>Saprospiria</taxon>
        <taxon>Saprospirales</taxon>
        <taxon>Haliscomenobacteraceae</taxon>
        <taxon>Portibacter</taxon>
    </lineage>
</organism>
<sequence>MKMLKFFSLVFLSLLCVSGHLKAQDKTIARAWNEVVIESIRKDFARPTIHARNLYHTSAAMYTSWALFDGESQPYFPGIESDRFLSDLYSQVGVDLDNKAQVAEVISHAVYNLIMHRYKDAPGFLEIKKMADDLMGAYGFDASNISTDYTTNDPAALGNYIALFFIKYGLSDGANEQNGYDNQFYNPTNEPLDPTHSGINGIVDPNRWQPLLFNRFIDQSGNILPEAVPTFLSPEWGVVKSFAFEKDDYVKYNKDGFQYAVALDPGVPPLLEEETEAYQWGFSLVNKWSSHLDSDDTVMWDISPNQIGNIEYYPEKVSDYPAFYLEDGGDIGSGYQTNPVTGEPYEEQWVSRGDYTRVLAEFWADGPHSETPPGHWFTIINYVMDQPEFSRKYAGGEILEDLEYDVKAYLMLGGAMHDAAIAAWSVKGYYDYIRPISAIRYMASLGQSTDPNDLNYHKYGIPLEPGLVELIKSGDPDFPDPSLIGQIKLKAWKGPDYVDNPATEKAGVGWILAGDWWPYQRPSFVTPPFAGYVSGHSTYSRAAADVLAYITGSPYFPGGLGEFHAKKNEYLVFEEGPSVDVILQWASYRDASDQCSLSRIWGGIHPPADDIPGRNMGVLVSQKAIRRSNELFTASEGSVDQGASAKDLIVFPNPILQGGTVHIEGSFVYDHLEIVNTANQVVYSRDFEFPYFSVSTANLSQGLYFVVLRGKGTVVSQKLIVYE</sequence>
<evidence type="ECO:0008006" key="4">
    <source>
        <dbReference type="Google" id="ProtNLM"/>
    </source>
</evidence>
<feature type="signal peptide" evidence="1">
    <location>
        <begin position="1"/>
        <end position="23"/>
    </location>
</feature>
<name>A0AA37WE67_9BACT</name>
<dbReference type="InterPro" id="IPR052559">
    <property type="entry name" value="V-haloperoxidase"/>
</dbReference>
<dbReference type="InterPro" id="IPR026444">
    <property type="entry name" value="Secre_tail"/>
</dbReference>
<keyword evidence="3" id="KW-1185">Reference proteome</keyword>
<keyword evidence="1" id="KW-0732">Signal</keyword>
<feature type="chain" id="PRO_5041367328" description="T9SS type A sorting domain-containing protein" evidence="1">
    <location>
        <begin position="24"/>
        <end position="723"/>
    </location>
</feature>
<proteinExistence type="predicted"/>
<dbReference type="PANTHER" id="PTHR34599">
    <property type="entry name" value="PEROXIDASE-RELATED"/>
    <property type="match status" value="1"/>
</dbReference>
<evidence type="ECO:0000313" key="3">
    <source>
        <dbReference type="Proteomes" id="UP001156666"/>
    </source>
</evidence>
<evidence type="ECO:0000313" key="2">
    <source>
        <dbReference type="EMBL" id="GLR17593.1"/>
    </source>
</evidence>
<dbReference type="PANTHER" id="PTHR34599:SF2">
    <property type="entry name" value="TRAF-TYPE DOMAIN-CONTAINING PROTEIN"/>
    <property type="match status" value="1"/>
</dbReference>
<dbReference type="InterPro" id="IPR036938">
    <property type="entry name" value="PAP2/HPO_sf"/>
</dbReference>
<dbReference type="Gene3D" id="1.10.606.10">
    <property type="entry name" value="Vanadium-containing Chloroperoxidase, domain 2"/>
    <property type="match status" value="1"/>
</dbReference>
<dbReference type="InterPro" id="IPR016119">
    <property type="entry name" value="Br/Cl_peroxidase_C"/>
</dbReference>
<gene>
    <name evidence="2" type="ORF">GCM10007940_22080</name>
</gene>
<dbReference type="CDD" id="cd03398">
    <property type="entry name" value="PAP2_haloperoxidase"/>
    <property type="match status" value="1"/>
</dbReference>
<dbReference type="AlphaFoldDB" id="A0AA37WE67"/>